<dbReference type="PANTHER" id="PTHR45693:SF1">
    <property type="entry name" value="TRANSCRIPTION FACTOR PERIANTHIA"/>
    <property type="match status" value="1"/>
</dbReference>
<accession>A0A8X8CL24</accession>
<name>A0A8X8CL24_POPTO</name>
<feature type="coiled-coil region" evidence="1">
    <location>
        <begin position="220"/>
        <end position="247"/>
    </location>
</feature>
<proteinExistence type="predicted"/>
<evidence type="ECO:0000313" key="4">
    <source>
        <dbReference type="Proteomes" id="UP000886885"/>
    </source>
</evidence>
<reference evidence="3" key="1">
    <citation type="journal article" date="2020" name="bioRxiv">
        <title>Hybrid origin of Populus tomentosa Carr. identified through genome sequencing and phylogenomic analysis.</title>
        <authorList>
            <person name="An X."/>
            <person name="Gao K."/>
            <person name="Chen Z."/>
            <person name="Li J."/>
            <person name="Yang X."/>
            <person name="Yang X."/>
            <person name="Zhou J."/>
            <person name="Guo T."/>
            <person name="Zhao T."/>
            <person name="Huang S."/>
            <person name="Miao D."/>
            <person name="Khan W.U."/>
            <person name="Rao P."/>
            <person name="Ye M."/>
            <person name="Lei B."/>
            <person name="Liao W."/>
            <person name="Wang J."/>
            <person name="Ji L."/>
            <person name="Li Y."/>
            <person name="Guo B."/>
            <person name="Mustafa N.S."/>
            <person name="Li S."/>
            <person name="Yun Q."/>
            <person name="Keller S.R."/>
            <person name="Mao J."/>
            <person name="Zhang R."/>
            <person name="Strauss S.H."/>
        </authorList>
    </citation>
    <scope>NUCLEOTIDE SEQUENCE</scope>
    <source>
        <strain evidence="3">GM15</strain>
        <tissue evidence="3">Leaf</tissue>
    </source>
</reference>
<sequence length="285" mass="31145">MYCHSATLPSSFGTHFLPLSFISKKNRGEDISSRNQTRLADLGKLHQPVPVSPHDDAVDLSSSSMFCLKSGNVTVVSHNLSYAAALNTSIGSAEIATTGAGCLDTGQYMYQKGTGFDSSLGNGQSNENWGDSGMADNSLQTDTSTDVDTDDKNQLRGVPHGADMVVNSMDQSKGRTSDQKCLLLADPSKAGSEVRIVKLQGGVDLGRNFALEFPYCFGFGKAYVQQLENSRLRLTQLEQELQRARQQGFFLLHLDFVGIMAIQWMEMVRDFGYTKMDSGPYVEHS</sequence>
<dbReference type="EMBL" id="JAAWWB010000020">
    <property type="protein sequence ID" value="KAG6757792.1"/>
    <property type="molecule type" value="Genomic_DNA"/>
</dbReference>
<keyword evidence="1" id="KW-0175">Coiled coil</keyword>
<evidence type="ECO:0000256" key="1">
    <source>
        <dbReference type="SAM" id="Coils"/>
    </source>
</evidence>
<feature type="region of interest" description="Disordered" evidence="2">
    <location>
        <begin position="119"/>
        <end position="159"/>
    </location>
</feature>
<keyword evidence="4" id="KW-1185">Reference proteome</keyword>
<protein>
    <submittedName>
        <fullName evidence="3">Uncharacterized protein</fullName>
    </submittedName>
</protein>
<evidence type="ECO:0000256" key="2">
    <source>
        <dbReference type="SAM" id="MobiDB-lite"/>
    </source>
</evidence>
<organism evidence="3 4">
    <name type="scientific">Populus tomentosa</name>
    <name type="common">Chinese white poplar</name>
    <dbReference type="NCBI Taxonomy" id="118781"/>
    <lineage>
        <taxon>Eukaryota</taxon>
        <taxon>Viridiplantae</taxon>
        <taxon>Streptophyta</taxon>
        <taxon>Embryophyta</taxon>
        <taxon>Tracheophyta</taxon>
        <taxon>Spermatophyta</taxon>
        <taxon>Magnoliopsida</taxon>
        <taxon>eudicotyledons</taxon>
        <taxon>Gunneridae</taxon>
        <taxon>Pentapetalae</taxon>
        <taxon>rosids</taxon>
        <taxon>fabids</taxon>
        <taxon>Malpighiales</taxon>
        <taxon>Salicaceae</taxon>
        <taxon>Saliceae</taxon>
        <taxon>Populus</taxon>
    </lineage>
</organism>
<dbReference type="OrthoDB" id="2015618at2759"/>
<evidence type="ECO:0000313" key="3">
    <source>
        <dbReference type="EMBL" id="KAG6757792.1"/>
    </source>
</evidence>
<comment type="caution">
    <text evidence="3">The sequence shown here is derived from an EMBL/GenBank/DDBJ whole genome shotgun (WGS) entry which is preliminary data.</text>
</comment>
<dbReference type="Proteomes" id="UP000886885">
    <property type="component" value="Chromosome 10D"/>
</dbReference>
<feature type="compositionally biased region" description="Polar residues" evidence="2">
    <location>
        <begin position="119"/>
        <end position="140"/>
    </location>
</feature>
<dbReference type="PANTHER" id="PTHR45693">
    <property type="entry name" value="TRANSCRIPTION FACTOR TGA9"/>
    <property type="match status" value="1"/>
</dbReference>
<gene>
    <name evidence="3" type="ORF">POTOM_038117</name>
</gene>
<dbReference type="AlphaFoldDB" id="A0A8X8CL24"/>